<reference evidence="4 5" key="1">
    <citation type="journal article" date="2016" name="Virology">
        <title>The genomic content and context of auxiliary metabolic genes in marine cyanomyoviruses.</title>
        <authorList>
            <person name="Crummett L.T."/>
            <person name="Puxty R.J."/>
            <person name="Weihe C."/>
            <person name="Marston M.F."/>
            <person name="Martiny J.B."/>
        </authorList>
    </citation>
    <scope>NUCLEOTIDE SEQUENCE [LARGE SCALE GENOMIC DNA]</scope>
    <source>
        <strain evidence="1">0910CC49</strain>
        <strain evidence="2">0910SB42</strain>
    </source>
</reference>
<gene>
    <name evidence="1" type="ORF">C490910_023</name>
    <name evidence="3" type="ORF">CC030809_00021</name>
    <name evidence="2" type="ORF">S420910_023</name>
</gene>
<dbReference type="EMBL" id="KU686212">
    <property type="protein sequence ID" value="AOV61947.1"/>
    <property type="molecule type" value="Genomic_DNA"/>
</dbReference>
<dbReference type="KEGG" id="vg:30308077"/>
<keyword evidence="4" id="KW-1185">Reference proteome</keyword>
<evidence type="ECO:0000313" key="5">
    <source>
        <dbReference type="Proteomes" id="UP000226384"/>
    </source>
</evidence>
<proteinExistence type="predicted"/>
<reference evidence="3 6" key="3">
    <citation type="submission" date="2020-07" db="EMBL/GenBank/DDBJ databases">
        <title>Signatures of coevolution in a cyanophage population.</title>
        <authorList>
            <person name="Abebe J."/>
        </authorList>
    </citation>
    <scope>NUCLEOTIDE SEQUENCE [LARGE SCALE GENOMIC DNA]</scope>
    <source>
        <strain evidence="3">0809CC03</strain>
    </source>
</reference>
<evidence type="ECO:0000313" key="6">
    <source>
        <dbReference type="Proteomes" id="UP000510897"/>
    </source>
</evidence>
<evidence type="ECO:0000313" key="1">
    <source>
        <dbReference type="EMBL" id="AOV61947.1"/>
    </source>
</evidence>
<evidence type="ECO:0000313" key="4">
    <source>
        <dbReference type="Proteomes" id="UP000203902"/>
    </source>
</evidence>
<evidence type="ECO:0000313" key="3">
    <source>
        <dbReference type="EMBL" id="QLF86077.1"/>
    </source>
</evidence>
<dbReference type="OrthoDB" id="40746at10239"/>
<dbReference type="GeneID" id="30308077"/>
<dbReference type="RefSeq" id="YP_009322956.1">
    <property type="nucleotide sequence ID" value="NC_031927.1"/>
</dbReference>
<dbReference type="EMBL" id="MT586120">
    <property type="protein sequence ID" value="QLF86077.1"/>
    <property type="molecule type" value="Genomic_DNA"/>
</dbReference>
<name>A0A1D8KTK4_9CAUD</name>
<dbReference type="Proteomes" id="UP000226384">
    <property type="component" value="Segment"/>
</dbReference>
<reference evidence="3 6" key="2">
    <citation type="submission" date="2020-06" db="EMBL/GenBank/DDBJ databases">
        <authorList>
            <person name="Puxty R.J."/>
            <person name="Weihe C."/>
            <person name="Marston M.F."/>
            <person name="Martiny J.B.H."/>
        </authorList>
    </citation>
    <scope>NUCLEOTIDE SEQUENCE [LARGE SCALE GENOMIC DNA]</scope>
    <source>
        <strain evidence="3">0809CC03</strain>
    </source>
</reference>
<dbReference type="Proteomes" id="UP000510897">
    <property type="component" value="Segment"/>
</dbReference>
<sequence length="69" mass="8000">MDSVALFLSRDYTMSIIQALREAKERCDGDGRRIMAKQYEEVETIMRAQHDIAQSIRENMDRNGGDYSI</sequence>
<organism evidence="1 4">
    <name type="scientific">Synechococcus phage S-CAM7</name>
    <dbReference type="NCBI Taxonomy" id="1883368"/>
    <lineage>
        <taxon>Viruses</taxon>
        <taxon>Duplodnaviria</taxon>
        <taxon>Heunggongvirae</taxon>
        <taxon>Uroviricota</taxon>
        <taxon>Caudoviricetes</taxon>
        <taxon>Pantevenvirales</taxon>
        <taxon>Kyanoviridae</taxon>
        <taxon>Mazuvirus</taxon>
        <taxon>Mazuvirus scam7</taxon>
    </lineage>
</organism>
<protein>
    <submittedName>
        <fullName evidence="1">Uncharacterized protein</fullName>
    </submittedName>
</protein>
<evidence type="ECO:0000313" key="2">
    <source>
        <dbReference type="EMBL" id="AOV62213.1"/>
    </source>
</evidence>
<dbReference type="EMBL" id="KU686213">
    <property type="protein sequence ID" value="AOV62213.1"/>
    <property type="molecule type" value="Genomic_DNA"/>
</dbReference>
<dbReference type="Proteomes" id="UP000203902">
    <property type="component" value="Segment"/>
</dbReference>
<accession>A0A1D8KTK4</accession>